<organism evidence="1 2">
    <name type="scientific">Paraburkholderia phymatum (strain DSM 17167 / CIP 108236 / LMG 21445 / STM815)</name>
    <name type="common">Burkholderia phymatum</name>
    <dbReference type="NCBI Taxonomy" id="391038"/>
    <lineage>
        <taxon>Bacteria</taxon>
        <taxon>Pseudomonadati</taxon>
        <taxon>Pseudomonadota</taxon>
        <taxon>Betaproteobacteria</taxon>
        <taxon>Burkholderiales</taxon>
        <taxon>Burkholderiaceae</taxon>
        <taxon>Paraburkholderia</taxon>
    </lineage>
</organism>
<accession>B2JRZ9</accession>
<dbReference type="HOGENOM" id="CLU_1831337_0_0_4"/>
<evidence type="ECO:0000313" key="2">
    <source>
        <dbReference type="Proteomes" id="UP000001192"/>
    </source>
</evidence>
<dbReference type="EMBL" id="CP001044">
    <property type="protein sequence ID" value="ACC73918.1"/>
    <property type="molecule type" value="Genomic_DNA"/>
</dbReference>
<dbReference type="KEGG" id="bph:Bphy_4810"/>
<dbReference type="Proteomes" id="UP000001192">
    <property type="component" value="Chromosome 2"/>
</dbReference>
<evidence type="ECO:0000313" key="1">
    <source>
        <dbReference type="EMBL" id="ACC73918.1"/>
    </source>
</evidence>
<dbReference type="eggNOG" id="ENOG5033ET8">
    <property type="taxonomic scope" value="Bacteria"/>
</dbReference>
<keyword evidence="2" id="KW-1185">Reference proteome</keyword>
<evidence type="ECO:0008006" key="3">
    <source>
        <dbReference type="Google" id="ProtNLM"/>
    </source>
</evidence>
<dbReference type="RefSeq" id="WP_012404087.1">
    <property type="nucleotide sequence ID" value="NC_010623.1"/>
</dbReference>
<protein>
    <recommendedName>
        <fullName evidence="3">Antitoxin Xre/MbcA/ParS-like toxin-binding domain-containing protein</fullName>
    </recommendedName>
</protein>
<sequence length="143" mass="16085">MNSSNDLNQAAIDFLNELLGKGWPDDRGIAELVGISPRSAPEQSVSLAREAGLLLGVWSEPQRRFVYPEFQFDRFGTLRPEVAELLSILPDDGDRSGWRRAFWLYSPHALLHGSLPAEVFTKDPAWVLEVAQQEFYGDPLASW</sequence>
<dbReference type="AlphaFoldDB" id="B2JRZ9"/>
<name>B2JRZ9_PARP8</name>
<proteinExistence type="predicted"/>
<dbReference type="OrthoDB" id="5957412at2"/>
<reference evidence="2" key="1">
    <citation type="journal article" date="2014" name="Stand. Genomic Sci.">
        <title>Complete genome sequence of Burkholderia phymatum STM815(T), a broad host range and efficient nitrogen-fixing symbiont of Mimosa species.</title>
        <authorList>
            <person name="Moulin L."/>
            <person name="Klonowska A."/>
            <person name="Caroline B."/>
            <person name="Booth K."/>
            <person name="Vriezen J.A."/>
            <person name="Melkonian R."/>
            <person name="James E.K."/>
            <person name="Young J.P."/>
            <person name="Bena G."/>
            <person name="Hauser L."/>
            <person name="Land M."/>
            <person name="Kyrpides N."/>
            <person name="Bruce D."/>
            <person name="Chain P."/>
            <person name="Copeland A."/>
            <person name="Pitluck S."/>
            <person name="Woyke T."/>
            <person name="Lizotte-Waniewski M."/>
            <person name="Bristow J."/>
            <person name="Riley M."/>
        </authorList>
    </citation>
    <scope>NUCLEOTIDE SEQUENCE [LARGE SCALE GENOMIC DNA]</scope>
    <source>
        <strain evidence="2">DSM 17167 / CIP 108236 / LMG 21445 / STM815</strain>
    </source>
</reference>
<gene>
    <name evidence="1" type="ordered locus">Bphy_4810</name>
</gene>